<dbReference type="RefSeq" id="XP_033689641.1">
    <property type="nucleotide sequence ID" value="XM_033827853.1"/>
</dbReference>
<name>A0A6A6IX81_9PLEO</name>
<organism evidence="4 5">
    <name type="scientific">Trematosphaeria pertusa</name>
    <dbReference type="NCBI Taxonomy" id="390896"/>
    <lineage>
        <taxon>Eukaryota</taxon>
        <taxon>Fungi</taxon>
        <taxon>Dikarya</taxon>
        <taxon>Ascomycota</taxon>
        <taxon>Pezizomycotina</taxon>
        <taxon>Dothideomycetes</taxon>
        <taxon>Pleosporomycetidae</taxon>
        <taxon>Pleosporales</taxon>
        <taxon>Massarineae</taxon>
        <taxon>Trematosphaeriaceae</taxon>
        <taxon>Trematosphaeria</taxon>
    </lineage>
</organism>
<evidence type="ECO:0000313" key="5">
    <source>
        <dbReference type="Proteomes" id="UP000800094"/>
    </source>
</evidence>
<protein>
    <submittedName>
        <fullName evidence="4">4-coumarate-CoA ligase</fullName>
    </submittedName>
</protein>
<dbReference type="InterPro" id="IPR025110">
    <property type="entry name" value="AMP-bd_C"/>
</dbReference>
<dbReference type="PANTHER" id="PTHR24096:SF265">
    <property type="entry name" value="ENZYME, PUTATIVE (AFU_ORTHOLOGUE AFUA_5G14270)-RELATED"/>
    <property type="match status" value="1"/>
</dbReference>
<evidence type="ECO:0000259" key="3">
    <source>
        <dbReference type="Pfam" id="PF13193"/>
    </source>
</evidence>
<dbReference type="Pfam" id="PF13193">
    <property type="entry name" value="AMP-binding_C"/>
    <property type="match status" value="1"/>
</dbReference>
<dbReference type="CDD" id="cd05911">
    <property type="entry name" value="Firefly_Luc_like"/>
    <property type="match status" value="1"/>
</dbReference>
<dbReference type="Pfam" id="PF00501">
    <property type="entry name" value="AMP-binding"/>
    <property type="match status" value="1"/>
</dbReference>
<evidence type="ECO:0000259" key="2">
    <source>
        <dbReference type="Pfam" id="PF00501"/>
    </source>
</evidence>
<evidence type="ECO:0000313" key="4">
    <source>
        <dbReference type="EMBL" id="KAF2254637.1"/>
    </source>
</evidence>
<comment type="similarity">
    <text evidence="1">Belongs to the ATP-dependent AMP-binding enzyme family.</text>
</comment>
<evidence type="ECO:0000256" key="1">
    <source>
        <dbReference type="ARBA" id="ARBA00006432"/>
    </source>
</evidence>
<feature type="domain" description="AMP-binding enzyme C-terminal" evidence="3">
    <location>
        <begin position="447"/>
        <end position="525"/>
    </location>
</feature>
<accession>A0A6A6IX81</accession>
<dbReference type="GO" id="GO:0019748">
    <property type="term" value="P:secondary metabolic process"/>
    <property type="evidence" value="ECO:0007669"/>
    <property type="project" value="TreeGrafter"/>
</dbReference>
<dbReference type="Proteomes" id="UP000800094">
    <property type="component" value="Unassembled WGS sequence"/>
</dbReference>
<dbReference type="OrthoDB" id="6509636at2759"/>
<dbReference type="PROSITE" id="PS00455">
    <property type="entry name" value="AMP_BINDING"/>
    <property type="match status" value="1"/>
</dbReference>
<reference evidence="4" key="1">
    <citation type="journal article" date="2020" name="Stud. Mycol.">
        <title>101 Dothideomycetes genomes: a test case for predicting lifestyles and emergence of pathogens.</title>
        <authorList>
            <person name="Haridas S."/>
            <person name="Albert R."/>
            <person name="Binder M."/>
            <person name="Bloem J."/>
            <person name="Labutti K."/>
            <person name="Salamov A."/>
            <person name="Andreopoulos B."/>
            <person name="Baker S."/>
            <person name="Barry K."/>
            <person name="Bills G."/>
            <person name="Bluhm B."/>
            <person name="Cannon C."/>
            <person name="Castanera R."/>
            <person name="Culley D."/>
            <person name="Daum C."/>
            <person name="Ezra D."/>
            <person name="Gonzalez J."/>
            <person name="Henrissat B."/>
            <person name="Kuo A."/>
            <person name="Liang C."/>
            <person name="Lipzen A."/>
            <person name="Lutzoni F."/>
            <person name="Magnuson J."/>
            <person name="Mondo S."/>
            <person name="Nolan M."/>
            <person name="Ohm R."/>
            <person name="Pangilinan J."/>
            <person name="Park H.-J."/>
            <person name="Ramirez L."/>
            <person name="Alfaro M."/>
            <person name="Sun H."/>
            <person name="Tritt A."/>
            <person name="Yoshinaga Y."/>
            <person name="Zwiers L.-H."/>
            <person name="Turgeon B."/>
            <person name="Goodwin S."/>
            <person name="Spatafora J."/>
            <person name="Crous P."/>
            <person name="Grigoriev I."/>
        </authorList>
    </citation>
    <scope>NUCLEOTIDE SEQUENCE</scope>
    <source>
        <strain evidence="4">CBS 122368</strain>
    </source>
</reference>
<sequence length="543" mass="59784">MPFLAKETIDIPTRDVLSWTCDGPSFDQDKPIYIDATDPSKAISAAQAKSLIRQLVAGFRSAGIKHGDTVLIHSFNNLYYPILVLGIIGAGGVFTGTNPSYTPHELKHAIQASKAQLVITEPELLQSIGTAAKESSMSPSKILIFDAANSQAIPSGFQSWRTLLKHGSQDWTSFDSLEISQNTTAMLLFSSGTTGLPKPAMVSHYNLIAQHMIVFEHRPRPYEISRLIALPMFHAATAPSTHVSPLRSGHVQVIMRRFEVNAFLDYLETFKISDLTLVPPMVTAIVLSPMETEEKKRKLRHTKAALAGAAPLDAAMQARLQALMPPTSPFTQIWAMTETSCFASLFHYPEDDDTGSVGRFLPNLDVKLLDDEGNDISAHGVRGELAVRGPTVIRGYMGVPQEQNFDAEGYFRTGDIMYCDPDTHLWYIVDRKKELIKVRGFQVAPAEVEGVLLDHPEILDAAVIGIPSADGDSEHPRAYVVRRADGEGLNEGEVMRWVEERLAKYKRLDGGVVFVDGIPKTASGKILKRVLREQAKREVGAKL</sequence>
<dbReference type="GeneID" id="54581183"/>
<dbReference type="InterPro" id="IPR045851">
    <property type="entry name" value="AMP-bd_C_sf"/>
</dbReference>
<keyword evidence="5" id="KW-1185">Reference proteome</keyword>
<dbReference type="InterPro" id="IPR020845">
    <property type="entry name" value="AMP-binding_CS"/>
</dbReference>
<dbReference type="Gene3D" id="3.30.300.30">
    <property type="match status" value="1"/>
</dbReference>
<dbReference type="InterPro" id="IPR042099">
    <property type="entry name" value="ANL_N_sf"/>
</dbReference>
<dbReference type="PANTHER" id="PTHR24096">
    <property type="entry name" value="LONG-CHAIN-FATTY-ACID--COA LIGASE"/>
    <property type="match status" value="1"/>
</dbReference>
<dbReference type="SUPFAM" id="SSF56801">
    <property type="entry name" value="Acetyl-CoA synthetase-like"/>
    <property type="match status" value="1"/>
</dbReference>
<dbReference type="Gene3D" id="3.40.50.12780">
    <property type="entry name" value="N-terminal domain of ligase-like"/>
    <property type="match status" value="1"/>
</dbReference>
<proteinExistence type="inferred from homology"/>
<dbReference type="EMBL" id="ML987190">
    <property type="protein sequence ID" value="KAF2254637.1"/>
    <property type="molecule type" value="Genomic_DNA"/>
</dbReference>
<feature type="domain" description="AMP-dependent synthetase/ligase" evidence="2">
    <location>
        <begin position="29"/>
        <end position="396"/>
    </location>
</feature>
<dbReference type="GO" id="GO:0016405">
    <property type="term" value="F:CoA-ligase activity"/>
    <property type="evidence" value="ECO:0007669"/>
    <property type="project" value="TreeGrafter"/>
</dbReference>
<dbReference type="AlphaFoldDB" id="A0A6A6IX81"/>
<gene>
    <name evidence="4" type="ORF">BU26DRAFT_514512</name>
</gene>
<dbReference type="FunFam" id="3.30.300.30:FF:000007">
    <property type="entry name" value="4-coumarate--CoA ligase 2"/>
    <property type="match status" value="1"/>
</dbReference>
<keyword evidence="4" id="KW-0436">Ligase</keyword>
<dbReference type="InterPro" id="IPR000873">
    <property type="entry name" value="AMP-dep_synth/lig_dom"/>
</dbReference>